<reference evidence="2" key="1">
    <citation type="journal article" date="2019" name="Int. J. Syst. Evol. Microbiol.">
        <title>The Global Catalogue of Microorganisms (GCM) 10K type strain sequencing project: providing services to taxonomists for standard genome sequencing and annotation.</title>
        <authorList>
            <consortium name="The Broad Institute Genomics Platform"/>
            <consortium name="The Broad Institute Genome Sequencing Center for Infectious Disease"/>
            <person name="Wu L."/>
            <person name="Ma J."/>
        </authorList>
    </citation>
    <scope>NUCLEOTIDE SEQUENCE [LARGE SCALE GENOMIC DNA]</scope>
    <source>
        <strain evidence="2">CGMCC 4.7241</strain>
    </source>
</reference>
<evidence type="ECO:0000313" key="1">
    <source>
        <dbReference type="EMBL" id="MFC3764114.1"/>
    </source>
</evidence>
<comment type="caution">
    <text evidence="1">The sequence shown here is derived from an EMBL/GenBank/DDBJ whole genome shotgun (WGS) entry which is preliminary data.</text>
</comment>
<proteinExistence type="predicted"/>
<sequence>MAALSEVSWSDLLNKPTPTVERLEADRHRALRIRRRDGEDLVLITASRASQEHELVEIARRLFFAVMRDPGLRSHHLVDLLPAVFPWVRFLPQDDLVLFLKELIAVFDASVELDNPAPALTVIAQWRNTAEVWADPELLSALSSEVVDAGPASAPESE</sequence>
<gene>
    <name evidence="1" type="ORF">ACFOUW_24990</name>
</gene>
<evidence type="ECO:0000313" key="2">
    <source>
        <dbReference type="Proteomes" id="UP001595699"/>
    </source>
</evidence>
<dbReference type="RefSeq" id="WP_205114699.1">
    <property type="nucleotide sequence ID" value="NZ_JAFBCM010000001.1"/>
</dbReference>
<dbReference type="Proteomes" id="UP001595699">
    <property type="component" value="Unassembled WGS sequence"/>
</dbReference>
<accession>A0ABV7YID7</accession>
<name>A0ABV7YID7_9ACTN</name>
<evidence type="ECO:0008006" key="3">
    <source>
        <dbReference type="Google" id="ProtNLM"/>
    </source>
</evidence>
<dbReference type="EMBL" id="JBHRZH010000023">
    <property type="protein sequence ID" value="MFC3764114.1"/>
    <property type="molecule type" value="Genomic_DNA"/>
</dbReference>
<organism evidence="1 2">
    <name type="scientific">Tenggerimyces flavus</name>
    <dbReference type="NCBI Taxonomy" id="1708749"/>
    <lineage>
        <taxon>Bacteria</taxon>
        <taxon>Bacillati</taxon>
        <taxon>Actinomycetota</taxon>
        <taxon>Actinomycetes</taxon>
        <taxon>Propionibacteriales</taxon>
        <taxon>Nocardioidaceae</taxon>
        <taxon>Tenggerimyces</taxon>
    </lineage>
</organism>
<protein>
    <recommendedName>
        <fullName evidence="3">Prevent-host-death family protein</fullName>
    </recommendedName>
</protein>
<keyword evidence="2" id="KW-1185">Reference proteome</keyword>